<organism evidence="3 4">
    <name type="scientific">Aquarana catesbeiana</name>
    <name type="common">American bullfrog</name>
    <name type="synonym">Rana catesbeiana</name>
    <dbReference type="NCBI Taxonomy" id="8400"/>
    <lineage>
        <taxon>Eukaryota</taxon>
        <taxon>Metazoa</taxon>
        <taxon>Chordata</taxon>
        <taxon>Craniata</taxon>
        <taxon>Vertebrata</taxon>
        <taxon>Euteleostomi</taxon>
        <taxon>Amphibia</taxon>
        <taxon>Batrachia</taxon>
        <taxon>Anura</taxon>
        <taxon>Neobatrachia</taxon>
        <taxon>Ranoidea</taxon>
        <taxon>Ranidae</taxon>
        <taxon>Aquarana</taxon>
    </lineage>
</organism>
<gene>
    <name evidence="3" type="ORF">AB205_0030530</name>
</gene>
<proteinExistence type="predicted"/>
<evidence type="ECO:0000313" key="4">
    <source>
        <dbReference type="Proteomes" id="UP000228934"/>
    </source>
</evidence>
<dbReference type="PANTHER" id="PTHR21505:SF8">
    <property type="entry name" value="DPT-YFP REPRESSOR BY OVEREXPRESSION, ISOFORM D-RELATED"/>
    <property type="match status" value="1"/>
</dbReference>
<dbReference type="InterPro" id="IPR006578">
    <property type="entry name" value="MADF-dom"/>
</dbReference>
<sequence length="254" mass="28789">MEKLLELVKPVYLTADINYLKAKIRSLRSTYNRECKKVRDSQRSGAAADDIYVPRLWYYHSLRFLSDQSEPHPSFSTLPSTSGEAPEVHPGPLTKEEDVEEPSLTQESLSQEEAVPSNQTESQVPPLRPPTKRARKWRNLDEAMAAFLRHATSAISMAPDAQEAFGCMTGNKLKEMEEDQRSMCEEIILQQLNKGRRGQITPKMHICKIDHTPALPPPTPQPPHPAQQHGGPWPMQPQHPQRGCWAGDNQQYHL</sequence>
<evidence type="ECO:0000256" key="1">
    <source>
        <dbReference type="SAM" id="MobiDB-lite"/>
    </source>
</evidence>
<dbReference type="PANTHER" id="PTHR21505">
    <property type="entry name" value="MADF DOMAIN-CONTAINING PROTEIN-RELATED"/>
    <property type="match status" value="1"/>
</dbReference>
<evidence type="ECO:0000259" key="2">
    <source>
        <dbReference type="Pfam" id="PF10545"/>
    </source>
</evidence>
<feature type="compositionally biased region" description="Pro residues" evidence="1">
    <location>
        <begin position="214"/>
        <end position="225"/>
    </location>
</feature>
<dbReference type="OrthoDB" id="8195247at2759"/>
<reference evidence="4" key="1">
    <citation type="journal article" date="2017" name="Nat. Commun.">
        <title>The North American bullfrog draft genome provides insight into hormonal regulation of long noncoding RNA.</title>
        <authorList>
            <person name="Hammond S.A."/>
            <person name="Warren R.L."/>
            <person name="Vandervalk B.P."/>
            <person name="Kucuk E."/>
            <person name="Khan H."/>
            <person name="Gibb E.A."/>
            <person name="Pandoh P."/>
            <person name="Kirk H."/>
            <person name="Zhao Y."/>
            <person name="Jones M."/>
            <person name="Mungall A.J."/>
            <person name="Coope R."/>
            <person name="Pleasance S."/>
            <person name="Moore R.A."/>
            <person name="Holt R.A."/>
            <person name="Round J.M."/>
            <person name="Ohora S."/>
            <person name="Walle B.V."/>
            <person name="Veldhoen N."/>
            <person name="Helbing C.C."/>
            <person name="Birol I."/>
        </authorList>
    </citation>
    <scope>NUCLEOTIDE SEQUENCE [LARGE SCALE GENOMIC DNA]</scope>
</reference>
<accession>A0A2G9RCM8</accession>
<protein>
    <recommendedName>
        <fullName evidence="2">MADF domain-containing protein</fullName>
    </recommendedName>
</protein>
<keyword evidence="4" id="KW-1185">Reference proteome</keyword>
<feature type="compositionally biased region" description="Polar residues" evidence="1">
    <location>
        <begin position="74"/>
        <end position="83"/>
    </location>
</feature>
<dbReference type="EMBL" id="KV943886">
    <property type="protein sequence ID" value="PIO25629.1"/>
    <property type="molecule type" value="Genomic_DNA"/>
</dbReference>
<dbReference type="Pfam" id="PF10545">
    <property type="entry name" value="MADF_DNA_bdg"/>
    <property type="match status" value="1"/>
</dbReference>
<evidence type="ECO:0000313" key="3">
    <source>
        <dbReference type="EMBL" id="PIO25629.1"/>
    </source>
</evidence>
<dbReference type="AlphaFoldDB" id="A0A2G9RCM8"/>
<feature type="compositionally biased region" description="Polar residues" evidence="1">
    <location>
        <begin position="103"/>
        <end position="123"/>
    </location>
</feature>
<dbReference type="Proteomes" id="UP000228934">
    <property type="component" value="Unassembled WGS sequence"/>
</dbReference>
<feature type="region of interest" description="Disordered" evidence="1">
    <location>
        <begin position="68"/>
        <end position="134"/>
    </location>
</feature>
<feature type="domain" description="MADF" evidence="2">
    <location>
        <begin position="15"/>
        <end position="65"/>
    </location>
</feature>
<feature type="region of interest" description="Disordered" evidence="1">
    <location>
        <begin position="211"/>
        <end position="249"/>
    </location>
</feature>
<name>A0A2G9RCM8_AQUCT</name>